<dbReference type="Proteomes" id="UP001059836">
    <property type="component" value="Chromosome"/>
</dbReference>
<evidence type="ECO:0000313" key="1">
    <source>
        <dbReference type="EMBL" id="QHN37093.1"/>
    </source>
</evidence>
<dbReference type="RefSeq" id="WP_213245385.1">
    <property type="nucleotide sequence ID" value="NZ_CP045806.1"/>
</dbReference>
<keyword evidence="2" id="KW-1185">Reference proteome</keyword>
<reference evidence="1" key="1">
    <citation type="journal article" date="2021" name="Nat. Microbiol.">
        <title>Cocultivation of an ultrasmall environmental parasitic bacterium with lytic ability against bacteria associated with wastewater foams.</title>
        <authorList>
            <person name="Batinovic S."/>
            <person name="Rose J.J.A."/>
            <person name="Ratcliffe J."/>
            <person name="Seviour R.J."/>
            <person name="Petrovski S."/>
        </authorList>
    </citation>
    <scope>NUCLEOTIDE SEQUENCE</scope>
    <source>
        <strain evidence="1">CON9</strain>
    </source>
</reference>
<name>A0ABX6IPR6_9ACTN</name>
<dbReference type="EMBL" id="CP045809">
    <property type="protein sequence ID" value="QHN37093.1"/>
    <property type="molecule type" value="Genomic_DNA"/>
</dbReference>
<sequence>MTTDTIYVVDRVLVRSGHAREFIDAYLDQYVPRATARGLVLDRLLMTPPVWDDDEEHVVTATWTVEGPKEWWAAAVAARHDPTASDWWRSMEPMVIERTRTTEAEPAAVERMSRV</sequence>
<evidence type="ECO:0008006" key="3">
    <source>
        <dbReference type="Google" id="ProtNLM"/>
    </source>
</evidence>
<protein>
    <recommendedName>
        <fullName evidence="3">ABM domain-containing protein</fullName>
    </recommendedName>
</protein>
<organism evidence="1 2">
    <name type="scientific">Gordonia pseudamarae</name>
    <dbReference type="NCBI Taxonomy" id="2831662"/>
    <lineage>
        <taxon>Bacteria</taxon>
        <taxon>Bacillati</taxon>
        <taxon>Actinomycetota</taxon>
        <taxon>Actinomycetes</taxon>
        <taxon>Mycobacteriales</taxon>
        <taxon>Gordoniaceae</taxon>
        <taxon>Gordonia</taxon>
    </lineage>
</organism>
<proteinExistence type="predicted"/>
<evidence type="ECO:0000313" key="2">
    <source>
        <dbReference type="Proteomes" id="UP001059836"/>
    </source>
</evidence>
<gene>
    <name evidence="1" type="ORF">GII31_21520</name>
</gene>
<accession>A0ABX6IPR6</accession>